<dbReference type="EMBL" id="JACBAZ010000001">
    <property type="protein sequence ID" value="NWK54891.1"/>
    <property type="molecule type" value="Genomic_DNA"/>
</dbReference>
<dbReference type="InterPro" id="IPR045062">
    <property type="entry name" value="Cyt_c_biogenesis_CcsA/CcmC"/>
</dbReference>
<feature type="transmembrane region" description="Helical" evidence="7">
    <location>
        <begin position="538"/>
        <end position="555"/>
    </location>
</feature>
<dbReference type="Proteomes" id="UP000557872">
    <property type="component" value="Unassembled WGS sequence"/>
</dbReference>
<evidence type="ECO:0000259" key="8">
    <source>
        <dbReference type="Pfam" id="PF01578"/>
    </source>
</evidence>
<feature type="transmembrane region" description="Helical" evidence="7">
    <location>
        <begin position="501"/>
        <end position="523"/>
    </location>
</feature>
<organism evidence="9 10">
    <name type="scientific">Oceaniferula marina</name>
    <dbReference type="NCBI Taxonomy" id="2748318"/>
    <lineage>
        <taxon>Bacteria</taxon>
        <taxon>Pseudomonadati</taxon>
        <taxon>Verrucomicrobiota</taxon>
        <taxon>Verrucomicrobiia</taxon>
        <taxon>Verrucomicrobiales</taxon>
        <taxon>Verrucomicrobiaceae</taxon>
        <taxon>Oceaniferula</taxon>
    </lineage>
</organism>
<evidence type="ECO:0000313" key="10">
    <source>
        <dbReference type="Proteomes" id="UP000557872"/>
    </source>
</evidence>
<dbReference type="GO" id="GO:0005886">
    <property type="term" value="C:plasma membrane"/>
    <property type="evidence" value="ECO:0007669"/>
    <property type="project" value="TreeGrafter"/>
</dbReference>
<evidence type="ECO:0000256" key="6">
    <source>
        <dbReference type="SAM" id="MobiDB-lite"/>
    </source>
</evidence>
<dbReference type="AlphaFoldDB" id="A0A851GGE0"/>
<comment type="subcellular location">
    <subcellularLocation>
        <location evidence="1">Membrane</location>
        <topology evidence="1">Multi-pass membrane protein</topology>
    </subcellularLocation>
</comment>
<gene>
    <name evidence="9" type="primary">ccsA</name>
    <name evidence="9" type="ORF">HW115_04675</name>
</gene>
<dbReference type="PANTHER" id="PTHR30071">
    <property type="entry name" value="HEME EXPORTER PROTEIN C"/>
    <property type="match status" value="1"/>
</dbReference>
<keyword evidence="5 7" id="KW-0472">Membrane</keyword>
<feature type="domain" description="Cytochrome c assembly protein" evidence="8">
    <location>
        <begin position="389"/>
        <end position="590"/>
    </location>
</feature>
<sequence length="638" mass="71785">MTSMFRLSILISLFLSGVLLGQEKPTPRSLSPDAGKTLSSIPVQNAGRPKPLDSFARFTLLACYHKSKMEDMSAANWMAQLLLDPDTAYDVKCFRLKNEDLIEDLGLTPSPDHKHVYSFNDLRTIIDSQRERIMDISARPKESRSLIESQLLKLNEAVRHYFSVSRSFTCLTPELTIHNEQLAKELNLPKDKQFSFFELYQRWDQLREIVNKINKDFDRSDVYHNAVFSLAASLRDMQQHEGTLASLSIVPPKDDQIHDEWKTPWQVLATDSQAKDHEIAYLKDLQETVNSLISGKDQDNKALAEKIRSYSSDKIQSLTKAELVYNRMDAFTRSLAFYLLGFLFLCASWMFAGKPLRWTSWGLVLLGLLIHTAGILLRMYIRGRPAPVTNIYESVIFVGFTCVLIGLILEWIRRDGLGLIIAIFPGAILHFVGFRYASDGDTMGRLVAVLDSNFWLSTHVVTITLGYGFAAAAGLLANIYLYIRLIKPDDKKFYQGISKAFIGITLFALLLCIVGTILGGIWGDQSWGRFWGWDPKENGALLICLWLLIILHGKWGKQLKELGIATMLSLTNITVLLAWFGVNLLSVGLHNYGFTEGAARNLTIACGAIVVLTFIPSAAIFIRDQSRAPKQVPPTPQP</sequence>
<feature type="region of interest" description="Disordered" evidence="6">
    <location>
        <begin position="25"/>
        <end position="45"/>
    </location>
</feature>
<dbReference type="GO" id="GO:0020037">
    <property type="term" value="F:heme binding"/>
    <property type="evidence" value="ECO:0007669"/>
    <property type="project" value="InterPro"/>
</dbReference>
<keyword evidence="10" id="KW-1185">Reference proteome</keyword>
<reference evidence="9 10" key="1">
    <citation type="submission" date="2020-07" db="EMBL/GenBank/DDBJ databases">
        <title>Roseicoccus Jingziensis gen. nov., sp. nov., isolated from coastal seawater.</title>
        <authorList>
            <person name="Feng X."/>
        </authorList>
    </citation>
    <scope>NUCLEOTIDE SEQUENCE [LARGE SCALE GENOMIC DNA]</scope>
    <source>
        <strain evidence="9 10">N1E253</strain>
    </source>
</reference>
<evidence type="ECO:0000313" key="9">
    <source>
        <dbReference type="EMBL" id="NWK54891.1"/>
    </source>
</evidence>
<evidence type="ECO:0000256" key="4">
    <source>
        <dbReference type="ARBA" id="ARBA00022989"/>
    </source>
</evidence>
<proteinExistence type="predicted"/>
<accession>A0A851GGE0</accession>
<name>A0A851GGE0_9BACT</name>
<keyword evidence="4 7" id="KW-1133">Transmembrane helix</keyword>
<dbReference type="GO" id="GO:0017004">
    <property type="term" value="P:cytochrome complex assembly"/>
    <property type="evidence" value="ECO:0007669"/>
    <property type="project" value="UniProtKB-KW"/>
</dbReference>
<feature type="transmembrane region" description="Helical" evidence="7">
    <location>
        <begin position="454"/>
        <end position="481"/>
    </location>
</feature>
<comment type="caution">
    <text evidence="9">The sequence shown here is derived from an EMBL/GenBank/DDBJ whole genome shotgun (WGS) entry which is preliminary data.</text>
</comment>
<protein>
    <submittedName>
        <fullName evidence="9">Cytochrome c biogenesis protein CcsA</fullName>
    </submittedName>
</protein>
<feature type="transmembrane region" description="Helical" evidence="7">
    <location>
        <begin position="335"/>
        <end position="352"/>
    </location>
</feature>
<dbReference type="RefSeq" id="WP_178931394.1">
    <property type="nucleotide sequence ID" value="NZ_JACBAZ010000001.1"/>
</dbReference>
<evidence type="ECO:0000256" key="2">
    <source>
        <dbReference type="ARBA" id="ARBA00022692"/>
    </source>
</evidence>
<keyword evidence="2 7" id="KW-0812">Transmembrane</keyword>
<evidence type="ECO:0000256" key="7">
    <source>
        <dbReference type="SAM" id="Phobius"/>
    </source>
</evidence>
<feature type="transmembrane region" description="Helical" evidence="7">
    <location>
        <begin position="391"/>
        <end position="409"/>
    </location>
</feature>
<evidence type="ECO:0000256" key="3">
    <source>
        <dbReference type="ARBA" id="ARBA00022748"/>
    </source>
</evidence>
<dbReference type="InterPro" id="IPR002541">
    <property type="entry name" value="Cyt_c_assembly"/>
</dbReference>
<dbReference type="PANTHER" id="PTHR30071:SF1">
    <property type="entry name" value="CYTOCHROME B_B6 PROTEIN-RELATED"/>
    <property type="match status" value="1"/>
</dbReference>
<dbReference type="Pfam" id="PF01578">
    <property type="entry name" value="Cytochrom_C_asm"/>
    <property type="match status" value="1"/>
</dbReference>
<keyword evidence="3" id="KW-0201">Cytochrome c-type biogenesis</keyword>
<feature type="transmembrane region" description="Helical" evidence="7">
    <location>
        <begin position="359"/>
        <end position="379"/>
    </location>
</feature>
<evidence type="ECO:0000256" key="5">
    <source>
        <dbReference type="ARBA" id="ARBA00023136"/>
    </source>
</evidence>
<feature type="transmembrane region" description="Helical" evidence="7">
    <location>
        <begin position="416"/>
        <end position="434"/>
    </location>
</feature>
<feature type="transmembrane region" description="Helical" evidence="7">
    <location>
        <begin position="562"/>
        <end position="582"/>
    </location>
</feature>
<evidence type="ECO:0000256" key="1">
    <source>
        <dbReference type="ARBA" id="ARBA00004141"/>
    </source>
</evidence>
<feature type="transmembrane region" description="Helical" evidence="7">
    <location>
        <begin position="602"/>
        <end position="622"/>
    </location>
</feature>